<organism evidence="2 3">
    <name type="scientific">Morganella morganii</name>
    <name type="common">Proteus morganii</name>
    <dbReference type="NCBI Taxonomy" id="582"/>
    <lineage>
        <taxon>Bacteria</taxon>
        <taxon>Pseudomonadati</taxon>
        <taxon>Pseudomonadota</taxon>
        <taxon>Gammaproteobacteria</taxon>
        <taxon>Enterobacterales</taxon>
        <taxon>Morganellaceae</taxon>
        <taxon>Morganella</taxon>
    </lineage>
</organism>
<reference evidence="2 3" key="1">
    <citation type="submission" date="2015-02" db="EMBL/GenBank/DDBJ databases">
        <title>Whole genome shotgun sequencing of cultured foodborne pathogen.</title>
        <authorList>
            <person name="Timme R."/>
            <person name="Allard M.W."/>
            <person name="Strain E."/>
            <person name="Evans P.S."/>
            <person name="Brown E."/>
        </authorList>
    </citation>
    <scope>NUCLEOTIDE SEQUENCE [LARGE SCALE GENOMIC DNA]</scope>
    <source>
        <strain evidence="2 3">GCSL-TSO-24</strain>
    </source>
</reference>
<name>A0A0D8LAZ9_MORMO</name>
<dbReference type="PROSITE" id="PS50042">
    <property type="entry name" value="CNMP_BINDING_3"/>
    <property type="match status" value="1"/>
</dbReference>
<dbReference type="Gene3D" id="2.60.120.10">
    <property type="entry name" value="Jelly Rolls"/>
    <property type="match status" value="1"/>
</dbReference>
<accession>A0A0D8LAZ9</accession>
<dbReference type="PATRIC" id="fig|582.24.peg.774"/>
<dbReference type="SUPFAM" id="SSF46785">
    <property type="entry name" value="Winged helix' DNA-binding domain"/>
    <property type="match status" value="1"/>
</dbReference>
<keyword evidence="2" id="KW-0675">Receptor</keyword>
<evidence type="ECO:0000313" key="2">
    <source>
        <dbReference type="EMBL" id="KJF78964.1"/>
    </source>
</evidence>
<dbReference type="CDD" id="cd00038">
    <property type="entry name" value="CAP_ED"/>
    <property type="match status" value="1"/>
</dbReference>
<feature type="domain" description="Cyclic nucleotide-binding" evidence="1">
    <location>
        <begin position="46"/>
        <end position="142"/>
    </location>
</feature>
<dbReference type="InterPro" id="IPR000595">
    <property type="entry name" value="cNMP-bd_dom"/>
</dbReference>
<dbReference type="InterPro" id="IPR014710">
    <property type="entry name" value="RmlC-like_jellyroll"/>
</dbReference>
<dbReference type="AlphaFoldDB" id="A0A0D8LAZ9"/>
<dbReference type="Proteomes" id="UP000032582">
    <property type="component" value="Unassembled WGS sequence"/>
</dbReference>
<dbReference type="InterPro" id="IPR050397">
    <property type="entry name" value="Env_Response_Regulators"/>
</dbReference>
<protein>
    <submittedName>
        <fullName evidence="2">Cyclic AMP receptor protein</fullName>
    </submittedName>
</protein>
<dbReference type="InterPro" id="IPR036390">
    <property type="entry name" value="WH_DNA-bd_sf"/>
</dbReference>
<evidence type="ECO:0000313" key="3">
    <source>
        <dbReference type="Proteomes" id="UP000032582"/>
    </source>
</evidence>
<dbReference type="Pfam" id="PF00027">
    <property type="entry name" value="cNMP_binding"/>
    <property type="match status" value="1"/>
</dbReference>
<dbReference type="GO" id="GO:0005829">
    <property type="term" value="C:cytosol"/>
    <property type="evidence" value="ECO:0007669"/>
    <property type="project" value="TreeGrafter"/>
</dbReference>
<dbReference type="GO" id="GO:0003700">
    <property type="term" value="F:DNA-binding transcription factor activity"/>
    <property type="evidence" value="ECO:0007669"/>
    <property type="project" value="TreeGrafter"/>
</dbReference>
<dbReference type="InterPro" id="IPR018490">
    <property type="entry name" value="cNMP-bd_dom_sf"/>
</dbReference>
<dbReference type="PANTHER" id="PTHR24567:SF26">
    <property type="entry name" value="REGULATORY PROTEIN YEIL"/>
    <property type="match status" value="1"/>
</dbReference>
<dbReference type="PANTHER" id="PTHR24567">
    <property type="entry name" value="CRP FAMILY TRANSCRIPTIONAL REGULATORY PROTEIN"/>
    <property type="match status" value="1"/>
</dbReference>
<dbReference type="SUPFAM" id="SSF51206">
    <property type="entry name" value="cAMP-binding domain-like"/>
    <property type="match status" value="1"/>
</dbReference>
<evidence type="ECO:0000259" key="1">
    <source>
        <dbReference type="PROSITE" id="PS50042"/>
    </source>
</evidence>
<dbReference type="SMART" id="SM00100">
    <property type="entry name" value="cNMP"/>
    <property type="match status" value="1"/>
</dbReference>
<comment type="caution">
    <text evidence="2">The sequence shown here is derived from an EMBL/GenBank/DDBJ whole genome shotgun (WGS) entry which is preliminary data.</text>
</comment>
<dbReference type="EMBL" id="JZSH01000013">
    <property type="protein sequence ID" value="KJF78964.1"/>
    <property type="molecule type" value="Genomic_DNA"/>
</dbReference>
<proteinExistence type="predicted"/>
<gene>
    <name evidence="2" type="ORF">UA45_02585</name>
</gene>
<sequence length="218" mass="24820">MQNTTPFRELWLKFSEEELLPEADSLLRDAPDVVRTSVTTLHIYNGQNLICQGYPAQAVYIILDGEFIVNKQAENGKQVGLTFCYRGEFLGEMEAICRQAYRYDVIALSDCRVLRMPAATFLSWLSQDHRLSLLLNRQLAKRCLINGEQRLMNVVDSIENNLLYMLTQISGHQIHLPRDMLASILGTSRRHTDKVLLRLKTQGKITLSEGVIGLVKPD</sequence>